<dbReference type="InterPro" id="IPR008939">
    <property type="entry name" value="Lytic_TGlycosylase_superhlx_U"/>
</dbReference>
<dbReference type="AlphaFoldDB" id="A0A918UBS2"/>
<dbReference type="GO" id="GO:0004553">
    <property type="term" value="F:hydrolase activity, hydrolyzing O-glycosyl compounds"/>
    <property type="evidence" value="ECO:0007669"/>
    <property type="project" value="InterPro"/>
</dbReference>
<dbReference type="CDD" id="cd13401">
    <property type="entry name" value="Slt70-like"/>
    <property type="match status" value="1"/>
</dbReference>
<reference evidence="5" key="1">
    <citation type="journal article" date="2014" name="Int. J. Syst. Evol. Microbiol.">
        <title>Complete genome sequence of Corynebacterium casei LMG S-19264T (=DSM 44701T), isolated from a smear-ripened cheese.</title>
        <authorList>
            <consortium name="US DOE Joint Genome Institute (JGI-PGF)"/>
            <person name="Walter F."/>
            <person name="Albersmeier A."/>
            <person name="Kalinowski J."/>
            <person name="Ruckert C."/>
        </authorList>
    </citation>
    <scope>NUCLEOTIDE SEQUENCE</scope>
    <source>
        <strain evidence="5">KCTC 32182</strain>
    </source>
</reference>
<evidence type="ECO:0000256" key="3">
    <source>
        <dbReference type="SAM" id="SignalP"/>
    </source>
</evidence>
<dbReference type="InterPro" id="IPR037061">
    <property type="entry name" value="Lytic_TGlycoase_superhlx_L_sf"/>
</dbReference>
<reference evidence="5" key="2">
    <citation type="submission" date="2020-09" db="EMBL/GenBank/DDBJ databases">
        <authorList>
            <person name="Sun Q."/>
            <person name="Kim S."/>
        </authorList>
    </citation>
    <scope>NUCLEOTIDE SEQUENCE</scope>
    <source>
        <strain evidence="5">KCTC 32182</strain>
    </source>
</reference>
<comment type="similarity">
    <text evidence="1">Belongs to the transglycosylase Slt family.</text>
</comment>
<evidence type="ECO:0000313" key="6">
    <source>
        <dbReference type="Proteomes" id="UP000645257"/>
    </source>
</evidence>
<accession>A0A918UBS2</accession>
<dbReference type="InterPro" id="IPR023346">
    <property type="entry name" value="Lysozyme-like_dom_sf"/>
</dbReference>
<dbReference type="Proteomes" id="UP000645257">
    <property type="component" value="Unassembled WGS sequence"/>
</dbReference>
<keyword evidence="2 3" id="KW-0732">Signal</keyword>
<dbReference type="SUPFAM" id="SSF48435">
    <property type="entry name" value="Bacterial muramidases"/>
    <property type="match status" value="1"/>
</dbReference>
<dbReference type="RefSeq" id="WP_189536051.1">
    <property type="nucleotide sequence ID" value="NZ_BMYX01000021.1"/>
</dbReference>
<keyword evidence="6" id="KW-1185">Reference proteome</keyword>
<sequence length="627" mass="70263">MNNPSRLCLALLPFFAPAAAFAGFDGDLLTARDAARANDIPRLENIANTAPRDNPLSLYPAYWLTQKALEVQDDAQITRFLSVAREGVLAERIRRDWLKQLGKREDWTRFAEEWPKLAEEGRDEEAQCYGDVLAMRQGAAPANLNRFLEPRPLGDGCNRLLALALEKGAVTRDWALRRMRLLLSGNYVTQARQLAALADLPLDTGSLGAPLKASPGTPAGQETLLYGIVQKGRDDVNGAAQILSGRQDELTPAQRGFAWGQLALFAARKLNTAQASEWFARADKSQLTRDQWEWWARAELRQDRQEALQTVIRAMPEDIAARPAWQYWLGRSLKRDGKATEANALFARVSAGHHYYGLLALDELGNAASEQGDTARPSEADINRMSKDPSVRRSLALFALAQDRNRADFRGDAQVEWRYAMRNRTDMELLAAADMARKIGFFDMAIYSAERTRKEHDYSLRYLTPYRDITQRFARQLGLDDAWIYGLIRQESRFITIARSGVGASGLMQLMPATARWAARKMGLGDKIAINDIETNIQIGTWYMKYVMDNLSGSAVMATAAYNAGPGRARNWQDVRPLEGAVYAETIPFNETRDYVQKVMANASWYSTGMGREKLSLKTRLGTIPAR</sequence>
<feature type="signal peptide" evidence="3">
    <location>
        <begin position="1"/>
        <end position="22"/>
    </location>
</feature>
<dbReference type="Pfam" id="PF01464">
    <property type="entry name" value="SLT"/>
    <property type="match status" value="1"/>
</dbReference>
<evidence type="ECO:0000259" key="4">
    <source>
        <dbReference type="Pfam" id="PF01464"/>
    </source>
</evidence>
<dbReference type="Gene3D" id="1.10.1240.20">
    <property type="entry name" value="Lytic transglycosylase, superhelical linker domain"/>
    <property type="match status" value="1"/>
</dbReference>
<evidence type="ECO:0000313" key="5">
    <source>
        <dbReference type="EMBL" id="GGY25461.1"/>
    </source>
</evidence>
<dbReference type="GO" id="GO:0042597">
    <property type="term" value="C:periplasmic space"/>
    <property type="evidence" value="ECO:0007669"/>
    <property type="project" value="InterPro"/>
</dbReference>
<protein>
    <submittedName>
        <fullName evidence="5">Murein transglycosylase</fullName>
    </submittedName>
</protein>
<dbReference type="Gene3D" id="1.25.20.10">
    <property type="entry name" value="Bacterial muramidases"/>
    <property type="match status" value="1"/>
</dbReference>
<evidence type="ECO:0000256" key="1">
    <source>
        <dbReference type="ARBA" id="ARBA00007734"/>
    </source>
</evidence>
<dbReference type="InterPro" id="IPR008258">
    <property type="entry name" value="Transglycosylase_SLT_dom_1"/>
</dbReference>
<feature type="domain" description="Transglycosylase SLT" evidence="4">
    <location>
        <begin position="474"/>
        <end position="574"/>
    </location>
</feature>
<proteinExistence type="inferred from homology"/>
<gene>
    <name evidence="5" type="ORF">GCM10011289_31330</name>
</gene>
<organism evidence="5 6">
    <name type="scientific">Paludibacterium paludis</name>
    <dbReference type="NCBI Taxonomy" id="1225769"/>
    <lineage>
        <taxon>Bacteria</taxon>
        <taxon>Pseudomonadati</taxon>
        <taxon>Pseudomonadota</taxon>
        <taxon>Betaproteobacteria</taxon>
        <taxon>Neisseriales</taxon>
        <taxon>Chromobacteriaceae</taxon>
        <taxon>Paludibacterium</taxon>
    </lineage>
</organism>
<comment type="caution">
    <text evidence="5">The sequence shown here is derived from an EMBL/GenBank/DDBJ whole genome shotgun (WGS) entry which is preliminary data.</text>
</comment>
<dbReference type="Gene3D" id="1.10.530.10">
    <property type="match status" value="1"/>
</dbReference>
<name>A0A918UBS2_9NEIS</name>
<feature type="chain" id="PRO_5037825192" evidence="3">
    <location>
        <begin position="23"/>
        <end position="627"/>
    </location>
</feature>
<dbReference type="PANTHER" id="PTHR37423:SF5">
    <property type="entry name" value="SOLUBLE LYTIC MUREIN TRANSGLYCOSYLASE"/>
    <property type="match status" value="1"/>
</dbReference>
<dbReference type="EMBL" id="BMYX01000021">
    <property type="protein sequence ID" value="GGY25461.1"/>
    <property type="molecule type" value="Genomic_DNA"/>
</dbReference>
<evidence type="ECO:0000256" key="2">
    <source>
        <dbReference type="ARBA" id="ARBA00022729"/>
    </source>
</evidence>
<dbReference type="SUPFAM" id="SSF53955">
    <property type="entry name" value="Lysozyme-like"/>
    <property type="match status" value="1"/>
</dbReference>
<dbReference type="PANTHER" id="PTHR37423">
    <property type="entry name" value="SOLUBLE LYTIC MUREIN TRANSGLYCOSYLASE-RELATED"/>
    <property type="match status" value="1"/>
</dbReference>